<dbReference type="OrthoDB" id="2103793at2759"/>
<keyword evidence="1 6" id="KW-1134">Transmembrane beta strand</keyword>
<keyword evidence="9" id="KW-1185">Reference proteome</keyword>
<feature type="region of interest" description="Disordered" evidence="7">
    <location>
        <begin position="288"/>
        <end position="337"/>
    </location>
</feature>
<evidence type="ECO:0000256" key="6">
    <source>
        <dbReference type="HAMAP-Rule" id="MF_03102"/>
    </source>
</evidence>
<accession>A0A317XZP5</accession>
<gene>
    <name evidence="6" type="primary">MDM10</name>
    <name evidence="8" type="ORF">BCV70DRAFT_197632</name>
</gene>
<keyword evidence="4 6" id="KW-0496">Mitochondrion</keyword>
<feature type="compositionally biased region" description="Polar residues" evidence="7">
    <location>
        <begin position="666"/>
        <end position="677"/>
    </location>
</feature>
<feature type="region of interest" description="Disordered" evidence="7">
    <location>
        <begin position="645"/>
        <end position="677"/>
    </location>
</feature>
<reference evidence="8 9" key="1">
    <citation type="journal article" date="2018" name="Mol. Biol. Evol.">
        <title>Broad Genomic Sampling Reveals a Smut Pathogenic Ancestry of the Fungal Clade Ustilaginomycotina.</title>
        <authorList>
            <person name="Kijpornyongpan T."/>
            <person name="Mondo S.J."/>
            <person name="Barry K."/>
            <person name="Sandor L."/>
            <person name="Lee J."/>
            <person name="Lipzen A."/>
            <person name="Pangilinan J."/>
            <person name="LaButti K."/>
            <person name="Hainaut M."/>
            <person name="Henrissat B."/>
            <person name="Grigoriev I.V."/>
            <person name="Spatafora J.W."/>
            <person name="Aime M.C."/>
        </authorList>
    </citation>
    <scope>NUCLEOTIDE SEQUENCE [LARGE SCALE GENOMIC DNA]</scope>
    <source>
        <strain evidence="8 9">MCA 3645</strain>
    </source>
</reference>
<feature type="compositionally biased region" description="Low complexity" evidence="7">
    <location>
        <begin position="381"/>
        <end position="397"/>
    </location>
</feature>
<dbReference type="EMBL" id="KZ819188">
    <property type="protein sequence ID" value="PWZ03420.1"/>
    <property type="molecule type" value="Genomic_DNA"/>
</dbReference>
<evidence type="ECO:0000256" key="3">
    <source>
        <dbReference type="ARBA" id="ARBA00022787"/>
    </source>
</evidence>
<dbReference type="PANTHER" id="PTHR28035">
    <property type="entry name" value="MITOCHONDRIAL DISTRIBUTION AND MORPHOLOGY PROTEIN 10"/>
    <property type="match status" value="1"/>
</dbReference>
<keyword evidence="5 6" id="KW-0472">Membrane</keyword>
<dbReference type="Proteomes" id="UP000246740">
    <property type="component" value="Unassembled WGS sequence"/>
</dbReference>
<protein>
    <recommendedName>
        <fullName evidence="6">Mitochondrial distribution and morphology protein 10</fullName>
    </recommendedName>
    <alternativeName>
        <fullName evidence="6">Mitochondrial inheritance component MDM10</fullName>
    </alternativeName>
</protein>
<dbReference type="GO" id="GO:0045040">
    <property type="term" value="P:protein insertion into mitochondrial outer membrane"/>
    <property type="evidence" value="ECO:0007669"/>
    <property type="project" value="UniProtKB-UniRule"/>
</dbReference>
<name>A0A317XZP5_9BASI</name>
<evidence type="ECO:0000313" key="8">
    <source>
        <dbReference type="EMBL" id="PWZ03420.1"/>
    </source>
</evidence>
<feature type="compositionally biased region" description="Basic and acidic residues" evidence="7">
    <location>
        <begin position="652"/>
        <end position="663"/>
    </location>
</feature>
<evidence type="ECO:0000313" key="9">
    <source>
        <dbReference type="Proteomes" id="UP000246740"/>
    </source>
</evidence>
<evidence type="ECO:0000256" key="2">
    <source>
        <dbReference type="ARBA" id="ARBA00022692"/>
    </source>
</evidence>
<proteinExistence type="inferred from homology"/>
<evidence type="ECO:0000256" key="1">
    <source>
        <dbReference type="ARBA" id="ARBA00022452"/>
    </source>
</evidence>
<feature type="region of interest" description="Disordered" evidence="7">
    <location>
        <begin position="470"/>
        <end position="499"/>
    </location>
</feature>
<comment type="function">
    <text evidence="6">Component of the ERMES/MDM complex, which serves as a molecular tether to connect the endoplasmic reticulum and mitochondria. Components of this complex are involved in the control of mitochondrial shape and protein biogenesis and may function in phospholipid exchange. MDM10 is involved in the late assembly steps of the general translocase of the mitochondrial outer membrane (TOM complex). Functions in the TOM40-specific route of the assembly of outer membrane beta-barrel proteins, including the association of TOM40 with the receptor TOM22 and small TOM proteins. Can associate with the SAM(core) complex as well as the MDM12-MMM1 complex, both involved in late steps of the major beta-barrel assembly pathway, that is responsible for biogenesis of all outer membrane beta-barrel proteins. May act as a switch that shuttles between both complexes and channels precursor proteins into the TOM40-specific pathway. Plays a role in mitochondrial morphology and in the inheritance of mitochondria.</text>
</comment>
<dbReference type="FunCoup" id="A0A317XZP5">
    <property type="interactions" value="38"/>
</dbReference>
<dbReference type="GO" id="GO:0051654">
    <property type="term" value="P:establishment of mitochondrion localization"/>
    <property type="evidence" value="ECO:0007669"/>
    <property type="project" value="TreeGrafter"/>
</dbReference>
<comment type="similarity">
    <text evidence="6">Belongs to the MDM10 family.</text>
</comment>
<feature type="region of interest" description="Disordered" evidence="7">
    <location>
        <begin position="532"/>
        <end position="555"/>
    </location>
</feature>
<dbReference type="InParanoid" id="A0A317XZP5"/>
<dbReference type="HAMAP" id="MF_03102">
    <property type="entry name" value="Mdm10"/>
    <property type="match status" value="1"/>
</dbReference>
<dbReference type="Pfam" id="PF12519">
    <property type="entry name" value="MDM10"/>
    <property type="match status" value="2"/>
</dbReference>
<sequence>MYDFVSHILRRYFEATGWNEYNSYLNLTASSSAVLDFPVPTGLSLSISACPTPPFFTSYRLGALPNLRAGIGYIYASTDVPLNFGGSSRDVRFKDIIERFRIVEAPKQPQGKDAIWLAGTRVDSKDYLIYGCMHVPSARLDALYTARLSPTWQLIATAVSTPPKYPLAALQQVAMSAGTGARSLSSSVDRLDASASTASLQGYGNTGSLGSNSGTAANSTASNAAAAIAGAGPPGSTNLQLTLQRDTGRWFTEYSYSFDDALWGFRVLHNFGSTDLAAAGLSISEYSDSNGPANTHSSAISPSAQPCRGTSATQRRIDEAGDTSSNEGSSSDAGGGLRGRFSAGAEVFISTVEKSAGVSTGIRFSTLPEYPIIPPGGPKAGAGLASRSAPSSPSATPSQPPTVITATLNPMMGHLSTAYAARMARDVVVCSRFDFNVYSYESEWTVGAEYWLRSPLSSKVAAAAQQASKLSSTRATSSEPGRVPRQAQSAEQPSLRDDVAPASVASNVGPMREGAAHPTSLAQAAIPTAPASLRDPAASPAAPDEVQTGGQAAPSWGSTLLAPITGVLKARISTTSDIRLLWQGRLRNCLISLGVKADLDNHTLGSKGAWSGGGGGKPRMSVPASGIVKSIGVEVMYFSQAEDEPELAGSSRDLHPSTQHEHLNGLPSSGTATSFNGSTFIPNSAAASL</sequence>
<evidence type="ECO:0000256" key="7">
    <source>
        <dbReference type="SAM" id="MobiDB-lite"/>
    </source>
</evidence>
<keyword evidence="2 6" id="KW-0812">Transmembrane</keyword>
<feature type="region of interest" description="Disordered" evidence="7">
    <location>
        <begin position="378"/>
        <end position="400"/>
    </location>
</feature>
<dbReference type="GO" id="GO:0070096">
    <property type="term" value="P:mitochondrial outer membrane translocase complex assembly"/>
    <property type="evidence" value="ECO:0007669"/>
    <property type="project" value="UniProtKB-UniRule"/>
</dbReference>
<dbReference type="PANTHER" id="PTHR28035:SF1">
    <property type="entry name" value="MITOCHONDRIAL DISTRIBUTION AND MORPHOLOGY PROTEIN 10"/>
    <property type="match status" value="1"/>
</dbReference>
<feature type="compositionally biased region" description="Polar residues" evidence="7">
    <location>
        <begin position="322"/>
        <end position="332"/>
    </location>
</feature>
<feature type="compositionally biased region" description="Polar residues" evidence="7">
    <location>
        <begin position="288"/>
        <end position="314"/>
    </location>
</feature>
<evidence type="ECO:0000256" key="5">
    <source>
        <dbReference type="ARBA" id="ARBA00023136"/>
    </source>
</evidence>
<dbReference type="AlphaFoldDB" id="A0A317XZP5"/>
<organism evidence="8 9">
    <name type="scientific">Testicularia cyperi</name>
    <dbReference type="NCBI Taxonomy" id="1882483"/>
    <lineage>
        <taxon>Eukaryota</taxon>
        <taxon>Fungi</taxon>
        <taxon>Dikarya</taxon>
        <taxon>Basidiomycota</taxon>
        <taxon>Ustilaginomycotina</taxon>
        <taxon>Ustilaginomycetes</taxon>
        <taxon>Ustilaginales</taxon>
        <taxon>Anthracoideaceae</taxon>
        <taxon>Testicularia</taxon>
    </lineage>
</organism>
<dbReference type="GO" id="GO:0015914">
    <property type="term" value="P:phospholipid transport"/>
    <property type="evidence" value="ECO:0007669"/>
    <property type="project" value="TreeGrafter"/>
</dbReference>
<dbReference type="STRING" id="1882483.A0A317XZP5"/>
<dbReference type="GO" id="GO:1990456">
    <property type="term" value="P:mitochondrion-endoplasmic reticulum membrane tethering"/>
    <property type="evidence" value="ECO:0007669"/>
    <property type="project" value="UniProtKB-UniRule"/>
</dbReference>
<comment type="subcellular location">
    <subcellularLocation>
        <location evidence="6">Mitochondrion outer membrane</location>
        <topology evidence="6">Multi-pass membrane protein</topology>
    </subcellularLocation>
    <text evidence="6">The ERMES/MDM complex localizes to a few discrete foci (around 10 per single cell), that represent mitochondria-endoplasmic reticulum junctions. These foci are often found next to mtDNA nucleoids.</text>
</comment>
<dbReference type="GO" id="GO:0001401">
    <property type="term" value="C:SAM complex"/>
    <property type="evidence" value="ECO:0007669"/>
    <property type="project" value="TreeGrafter"/>
</dbReference>
<keyword evidence="3 6" id="KW-1000">Mitochondrion outer membrane</keyword>
<comment type="domain">
    <text evidence="6">Lacks alpha-helical transmembrane segments, suggesting that it resides in the membrane via beta-sheet conformations similar to those predicted for other outer membrane proteins and porin.</text>
</comment>
<comment type="subunit">
    <text evidence="6">Component of the ER-mitochondria encounter structure (ERMES) or MDM complex, composed of MMM1, MDM10, MDM12 and MDM34. Associates with the mitochondrial outer membrane sorting assembly machinery SAM(core) complex.</text>
</comment>
<dbReference type="InterPro" id="IPR027539">
    <property type="entry name" value="Mdm10"/>
</dbReference>
<dbReference type="GO" id="GO:0032865">
    <property type="term" value="C:ERMES complex"/>
    <property type="evidence" value="ECO:0007669"/>
    <property type="project" value="UniProtKB-UniRule"/>
</dbReference>
<evidence type="ECO:0000256" key="4">
    <source>
        <dbReference type="ARBA" id="ARBA00023128"/>
    </source>
</evidence>